<dbReference type="Proteomes" id="UP001249505">
    <property type="component" value="Unassembled WGS sequence"/>
</dbReference>
<protein>
    <submittedName>
        <fullName evidence="1">Uncharacterized protein</fullName>
    </submittedName>
</protein>
<name>A0ABU3G3Q2_9GAMM</name>
<evidence type="ECO:0000313" key="1">
    <source>
        <dbReference type="EMBL" id="MDT3281878.1"/>
    </source>
</evidence>
<comment type="caution">
    <text evidence="1">The sequence shown here is derived from an EMBL/GenBank/DDBJ whole genome shotgun (WGS) entry which is preliminary data.</text>
</comment>
<proteinExistence type="predicted"/>
<keyword evidence="2" id="KW-1185">Reference proteome</keyword>
<reference evidence="1 2" key="1">
    <citation type="submission" date="2023-07" db="EMBL/GenBank/DDBJ databases">
        <title>Novel Shewanella species isolated from Baltic Sea sediments.</title>
        <authorList>
            <person name="Martin-Rodriguez A.J."/>
        </authorList>
    </citation>
    <scope>NUCLEOTIDE SEQUENCE [LARGE SCALE GENOMIC DNA]</scope>
    <source>
        <strain evidence="1 2">SP2S1-2</strain>
    </source>
</reference>
<gene>
    <name evidence="1" type="ORF">Q4Q50_16510</name>
</gene>
<dbReference type="RefSeq" id="WP_311900283.1">
    <property type="nucleotide sequence ID" value="NZ_JAUOES010000020.1"/>
</dbReference>
<accession>A0ABU3G3Q2</accession>
<organism evidence="1 2">
    <name type="scientific">Shewanella scandinavica</name>
    <dbReference type="NCBI Taxonomy" id="3063538"/>
    <lineage>
        <taxon>Bacteria</taxon>
        <taxon>Pseudomonadati</taxon>
        <taxon>Pseudomonadota</taxon>
        <taxon>Gammaproteobacteria</taxon>
        <taxon>Alteromonadales</taxon>
        <taxon>Shewanellaceae</taxon>
        <taxon>Shewanella</taxon>
    </lineage>
</organism>
<dbReference type="EMBL" id="JAUOES010000020">
    <property type="protein sequence ID" value="MDT3281878.1"/>
    <property type="molecule type" value="Genomic_DNA"/>
</dbReference>
<evidence type="ECO:0000313" key="2">
    <source>
        <dbReference type="Proteomes" id="UP001249505"/>
    </source>
</evidence>
<sequence length="89" mass="10139">MPRQTHGTVIGISKNRSRIAVELDTDNISVMDIYNPKCFEIDHILFGPLDVLGGYFVFNQTAQAEYFVYVEAISCDHETAQRHLLHTLN</sequence>